<dbReference type="InterPro" id="IPR029058">
    <property type="entry name" value="AB_hydrolase_fold"/>
</dbReference>
<evidence type="ECO:0000313" key="4">
    <source>
        <dbReference type="Proteomes" id="UP001150217"/>
    </source>
</evidence>
<evidence type="ECO:0000256" key="1">
    <source>
        <dbReference type="SAM" id="MobiDB-lite"/>
    </source>
</evidence>
<evidence type="ECO:0000313" key="3">
    <source>
        <dbReference type="EMBL" id="KAJ4494339.1"/>
    </source>
</evidence>
<evidence type="ECO:0000259" key="2">
    <source>
        <dbReference type="Pfam" id="PF12697"/>
    </source>
</evidence>
<gene>
    <name evidence="3" type="ORF">C8R41DRAFT_313730</name>
</gene>
<dbReference type="Pfam" id="PF12697">
    <property type="entry name" value="Abhydrolase_6"/>
    <property type="match status" value="1"/>
</dbReference>
<keyword evidence="3" id="KW-0378">Hydrolase</keyword>
<sequence length="456" mass="51216">MPNANDPFKLSSMAPQLPPDVLKSQPGLPSPPQTPLWRDDPDVPYILSTHIVDAAPLRTFPQIKALDEVSMPTYARMQAANLDTKGRQKVAQEQVGLMLSWRREQEEARRVQGTPGYERRLWLCLNRYVKKDLDRVPRKTKGLTLIFAHPLGTNKETWEPLIMRLVKSPAGRDIEEIWTWESVDTGDSALLNSGKLNQLSDWYDGARDMIHFLLHYMPSIILSDELPVHLPRVSATEFEDRGHQGFSERQIIGIGHSYGGNVCSARACFSYPQCFSALVMVDPGIVKLNDPTLRPTLRYMAQGAYARRDSWNSREEALSLHKKSAFFGAWHPDALTLFIERGLYTPAGSDAVHLKTHPVLEALAYTNGIEPSEDMYAKTPSLDEKVYIKWVMPDRKKGGGLAGVESSDRLVRLRPGNTSSVNIAGASHMIPLEKPDEVAREIANTIEIVRRTSPKM</sequence>
<dbReference type="SUPFAM" id="SSF53474">
    <property type="entry name" value="alpha/beta-Hydrolases"/>
    <property type="match status" value="1"/>
</dbReference>
<dbReference type="InterPro" id="IPR000073">
    <property type="entry name" value="AB_hydrolase_1"/>
</dbReference>
<name>A0ABQ8VHB9_9AGAR</name>
<organism evidence="3 4">
    <name type="scientific">Lentinula lateritia</name>
    <dbReference type="NCBI Taxonomy" id="40482"/>
    <lineage>
        <taxon>Eukaryota</taxon>
        <taxon>Fungi</taxon>
        <taxon>Dikarya</taxon>
        <taxon>Basidiomycota</taxon>
        <taxon>Agaricomycotina</taxon>
        <taxon>Agaricomycetes</taxon>
        <taxon>Agaricomycetidae</taxon>
        <taxon>Agaricales</taxon>
        <taxon>Marasmiineae</taxon>
        <taxon>Omphalotaceae</taxon>
        <taxon>Lentinula</taxon>
    </lineage>
</organism>
<dbReference type="EMBL" id="JANVFT010000033">
    <property type="protein sequence ID" value="KAJ4494339.1"/>
    <property type="molecule type" value="Genomic_DNA"/>
</dbReference>
<protein>
    <submittedName>
        <fullName evidence="3">Alpha/beta hydrolase family-domain-containing protein</fullName>
    </submittedName>
</protein>
<feature type="domain" description="AB hydrolase-1" evidence="2">
    <location>
        <begin position="145"/>
        <end position="440"/>
    </location>
</feature>
<dbReference type="Proteomes" id="UP001150217">
    <property type="component" value="Unassembled WGS sequence"/>
</dbReference>
<dbReference type="GO" id="GO:0016787">
    <property type="term" value="F:hydrolase activity"/>
    <property type="evidence" value="ECO:0007669"/>
    <property type="project" value="UniProtKB-KW"/>
</dbReference>
<comment type="caution">
    <text evidence="3">The sequence shown here is derived from an EMBL/GenBank/DDBJ whole genome shotgun (WGS) entry which is preliminary data.</text>
</comment>
<accession>A0ABQ8VHB9</accession>
<proteinExistence type="predicted"/>
<dbReference type="Gene3D" id="3.40.50.1820">
    <property type="entry name" value="alpha/beta hydrolase"/>
    <property type="match status" value="1"/>
</dbReference>
<keyword evidence="4" id="KW-1185">Reference proteome</keyword>
<reference evidence="3" key="1">
    <citation type="submission" date="2022-08" db="EMBL/GenBank/DDBJ databases">
        <title>A Global Phylogenomic Analysis of the Shiitake Genus Lentinula.</title>
        <authorList>
            <consortium name="DOE Joint Genome Institute"/>
            <person name="Sierra-Patev S."/>
            <person name="Min B."/>
            <person name="Naranjo-Ortiz M."/>
            <person name="Looney B."/>
            <person name="Konkel Z."/>
            <person name="Slot J.C."/>
            <person name="Sakamoto Y."/>
            <person name="Steenwyk J.L."/>
            <person name="Rokas A."/>
            <person name="Carro J."/>
            <person name="Camarero S."/>
            <person name="Ferreira P."/>
            <person name="Molpeceres G."/>
            <person name="Ruiz-Duenas F.J."/>
            <person name="Serrano A."/>
            <person name="Henrissat B."/>
            <person name="Drula E."/>
            <person name="Hughes K.W."/>
            <person name="Mata J.L."/>
            <person name="Ishikawa N.K."/>
            <person name="Vargas-Isla R."/>
            <person name="Ushijima S."/>
            <person name="Smith C.A."/>
            <person name="Ahrendt S."/>
            <person name="Andreopoulos W."/>
            <person name="He G."/>
            <person name="Labutti K."/>
            <person name="Lipzen A."/>
            <person name="Ng V."/>
            <person name="Riley R."/>
            <person name="Sandor L."/>
            <person name="Barry K."/>
            <person name="Martinez A.T."/>
            <person name="Xiao Y."/>
            <person name="Gibbons J.G."/>
            <person name="Terashima K."/>
            <person name="Grigoriev I.V."/>
            <person name="Hibbett D.S."/>
        </authorList>
    </citation>
    <scope>NUCLEOTIDE SEQUENCE</scope>
    <source>
        <strain evidence="3">RHP3577 ss4</strain>
    </source>
</reference>
<feature type="region of interest" description="Disordered" evidence="1">
    <location>
        <begin position="1"/>
        <end position="40"/>
    </location>
</feature>